<accession>A0A328WRV1</accession>
<gene>
    <name evidence="1" type="ORF">B0I10_10467</name>
</gene>
<proteinExistence type="predicted"/>
<organism evidence="1 2">
    <name type="scientific">Flavobacterium lacus</name>
    <dbReference type="NCBI Taxonomy" id="1353778"/>
    <lineage>
        <taxon>Bacteria</taxon>
        <taxon>Pseudomonadati</taxon>
        <taxon>Bacteroidota</taxon>
        <taxon>Flavobacteriia</taxon>
        <taxon>Flavobacteriales</taxon>
        <taxon>Flavobacteriaceae</taxon>
        <taxon>Flavobacterium</taxon>
    </lineage>
</organism>
<dbReference type="AlphaFoldDB" id="A0A328WRV1"/>
<evidence type="ECO:0000313" key="1">
    <source>
        <dbReference type="EMBL" id="RAR48931.1"/>
    </source>
</evidence>
<sequence>MKKIQIRKNYIVKIFFNNIFATVRKIGEMKRIIIVIVLFFNLVGNAQDNSVEKNIFGIQTGFFGVWITNETRLANKFSLRSEIGMDLGLAVNYGDDVTSLLIPTIRMEPRWHYNLDKRVEKGRSIKNNSSNFLALNFIYSPDWFYISKTDNINVIKTVVIIPKWAIKRNIGNSNFNYEAGFGIGYAVYLEDYFGDNGSAAVDLHARIGYTF</sequence>
<dbReference type="EMBL" id="QLSV01000004">
    <property type="protein sequence ID" value="RAR48931.1"/>
    <property type="molecule type" value="Genomic_DNA"/>
</dbReference>
<evidence type="ECO:0008006" key="3">
    <source>
        <dbReference type="Google" id="ProtNLM"/>
    </source>
</evidence>
<evidence type="ECO:0000313" key="2">
    <source>
        <dbReference type="Proteomes" id="UP000249518"/>
    </source>
</evidence>
<dbReference type="Proteomes" id="UP000249518">
    <property type="component" value="Unassembled WGS sequence"/>
</dbReference>
<protein>
    <recommendedName>
        <fullName evidence="3">Outer membrane protein with beta-barrel domain</fullName>
    </recommendedName>
</protein>
<comment type="caution">
    <text evidence="1">The sequence shown here is derived from an EMBL/GenBank/DDBJ whole genome shotgun (WGS) entry which is preliminary data.</text>
</comment>
<reference evidence="1 2" key="1">
    <citation type="submission" date="2018-06" db="EMBL/GenBank/DDBJ databases">
        <title>Genomic Encyclopedia of Type Strains, Phase III (KMG-III): the genomes of soil and plant-associated and newly described type strains.</title>
        <authorList>
            <person name="Whitman W."/>
        </authorList>
    </citation>
    <scope>NUCLEOTIDE SEQUENCE [LARGE SCALE GENOMIC DNA]</scope>
    <source>
        <strain evidence="1 2">CGMCC 1.12504</strain>
    </source>
</reference>
<keyword evidence="2" id="KW-1185">Reference proteome</keyword>
<name>A0A328WRV1_9FLAO</name>